<comment type="caution">
    <text evidence="7">The sequence shown here is derived from an EMBL/GenBank/DDBJ whole genome shotgun (WGS) entry which is preliminary data.</text>
</comment>
<evidence type="ECO:0000256" key="5">
    <source>
        <dbReference type="RuleBase" id="RU361157"/>
    </source>
</evidence>
<feature type="domain" description="ABC transmembrane type-2" evidence="6">
    <location>
        <begin position="30"/>
        <end position="264"/>
    </location>
</feature>
<feature type="transmembrane region" description="Helical" evidence="5">
    <location>
        <begin position="152"/>
        <end position="178"/>
    </location>
</feature>
<feature type="transmembrane region" description="Helical" evidence="5">
    <location>
        <begin position="116"/>
        <end position="140"/>
    </location>
</feature>
<comment type="subcellular location">
    <subcellularLocation>
        <location evidence="5">Cell membrane</location>
        <topology evidence="5">Multi-pass membrane protein</topology>
    </subcellularLocation>
    <subcellularLocation>
        <location evidence="1">Membrane</location>
        <topology evidence="1">Multi-pass membrane protein</topology>
    </subcellularLocation>
</comment>
<gene>
    <name evidence="7" type="ORF">HMPREF0298_1797</name>
</gene>
<dbReference type="AlphaFoldDB" id="C0XTM7"/>
<dbReference type="STRING" id="525263.HMPREF0298_1797"/>
<keyword evidence="5" id="KW-0813">Transport</keyword>
<keyword evidence="8" id="KW-1185">Reference proteome</keyword>
<keyword evidence="4 5" id="KW-0472">Membrane</keyword>
<feature type="transmembrane region" description="Helical" evidence="5">
    <location>
        <begin position="185"/>
        <end position="203"/>
    </location>
</feature>
<dbReference type="EMBL" id="ACHJ01000147">
    <property type="protein sequence ID" value="EEI16403.1"/>
    <property type="molecule type" value="Genomic_DNA"/>
</dbReference>
<keyword evidence="3 5" id="KW-1133">Transmembrane helix</keyword>
<feature type="transmembrane region" description="Helical" evidence="5">
    <location>
        <begin position="32"/>
        <end position="53"/>
    </location>
</feature>
<dbReference type="GO" id="GO:0005886">
    <property type="term" value="C:plasma membrane"/>
    <property type="evidence" value="ECO:0007669"/>
    <property type="project" value="UniProtKB-SubCell"/>
</dbReference>
<dbReference type="InterPro" id="IPR051784">
    <property type="entry name" value="Nod_factor_ABC_transporter"/>
</dbReference>
<dbReference type="GO" id="GO:0140359">
    <property type="term" value="F:ABC-type transporter activity"/>
    <property type="evidence" value="ECO:0007669"/>
    <property type="project" value="InterPro"/>
</dbReference>
<reference evidence="7" key="1">
    <citation type="submission" date="2009-01" db="EMBL/GenBank/DDBJ databases">
        <authorList>
            <person name="Qin X."/>
            <person name="Bachman B."/>
            <person name="Battles P."/>
            <person name="Bell A."/>
            <person name="Bess C."/>
            <person name="Bickham C."/>
            <person name="Chaboub L."/>
            <person name="Chen D."/>
            <person name="Coyle M."/>
            <person name="Deiros D.R."/>
            <person name="Dinh H."/>
            <person name="Forbes L."/>
            <person name="Fowler G."/>
            <person name="Francisco L."/>
            <person name="Fu Q."/>
            <person name="Gubbala S."/>
            <person name="Hale W."/>
            <person name="Han Y."/>
            <person name="Hemphill L."/>
            <person name="Highlander S.K."/>
            <person name="Hirani K."/>
            <person name="Hogues M."/>
            <person name="Jackson L."/>
            <person name="Jakkamsetti A."/>
            <person name="Javaid M."/>
            <person name="Jiang H."/>
            <person name="Korchina V."/>
            <person name="Kovar C."/>
            <person name="Lara F."/>
            <person name="Lee S."/>
            <person name="Mata R."/>
            <person name="Mathew T."/>
            <person name="Moen C."/>
            <person name="Morales K."/>
            <person name="Munidasa M."/>
            <person name="Nazareth L."/>
            <person name="Ngo R."/>
            <person name="Nguyen L."/>
            <person name="Okwuonu G."/>
            <person name="Ongeri F."/>
            <person name="Patil S."/>
            <person name="Petrosino J."/>
            <person name="Pham C."/>
            <person name="Pham P."/>
            <person name="Pu L.-L."/>
            <person name="Puazo M."/>
            <person name="Raj R."/>
            <person name="Reid J."/>
            <person name="Rouhana J."/>
            <person name="Saada N."/>
            <person name="Shang Y."/>
            <person name="Simmons D."/>
            <person name="Thornton R."/>
            <person name="Warren J."/>
            <person name="Weissenberger G."/>
            <person name="Zhang J."/>
            <person name="Zhang L."/>
            <person name="Zhou C."/>
            <person name="Zhu D."/>
            <person name="Muzny D."/>
            <person name="Worley K."/>
            <person name="Gibbs R."/>
        </authorList>
    </citation>
    <scope>NUCLEOTIDE SEQUENCE [LARGE SCALE GENOMIC DNA]</scope>
    <source>
        <strain evidence="7">DSM 44291</strain>
    </source>
</reference>
<name>C0XTM7_CORLD</name>
<dbReference type="RefSeq" id="WP_006839089.1">
    <property type="nucleotide sequence ID" value="NZ_GG667191.1"/>
</dbReference>
<dbReference type="Pfam" id="PF01061">
    <property type="entry name" value="ABC2_membrane"/>
    <property type="match status" value="1"/>
</dbReference>
<evidence type="ECO:0000256" key="4">
    <source>
        <dbReference type="ARBA" id="ARBA00023136"/>
    </source>
</evidence>
<accession>C0XTM7</accession>
<dbReference type="PANTHER" id="PTHR43229">
    <property type="entry name" value="NODULATION PROTEIN J"/>
    <property type="match status" value="1"/>
</dbReference>
<evidence type="ECO:0000313" key="7">
    <source>
        <dbReference type="EMBL" id="EEI16403.1"/>
    </source>
</evidence>
<dbReference type="Proteomes" id="UP000006196">
    <property type="component" value="Unassembled WGS sequence"/>
</dbReference>
<dbReference type="eggNOG" id="COG0842">
    <property type="taxonomic scope" value="Bacteria"/>
</dbReference>
<evidence type="ECO:0000256" key="3">
    <source>
        <dbReference type="ARBA" id="ARBA00022989"/>
    </source>
</evidence>
<evidence type="ECO:0000256" key="2">
    <source>
        <dbReference type="ARBA" id="ARBA00022692"/>
    </source>
</evidence>
<dbReference type="InterPro" id="IPR013525">
    <property type="entry name" value="ABC2_TM"/>
</dbReference>
<sequence length="277" mass="29957">MRTFDRIKSFSLVFYAEVGRTFQERITYRTQLVLGLLTGVVGLAQFAILGYYISLGGTPPGLEQYGGNIIAFMIVGSLFSALAVMMMNSLKMQIQSEQKRGTLEAIALSRAGLFKFLIAGGVFGLVMTLISSVAIFTIFGHLFDFELKLNPIGLVVSVAFTVVCMWAIGLCAAAYILVSKQGEPVTWVVTTLLTLFSGVMYPISVFPDVVASAASYLPTAGMLHSIRLSLFSGAPTFEVLKALMPTIVTTALLIPLGVVMWRKGVHKVRVNGTLGTY</sequence>
<comment type="similarity">
    <text evidence="5">Belongs to the ABC-2 integral membrane protein family.</text>
</comment>
<feature type="transmembrane region" description="Helical" evidence="5">
    <location>
        <begin position="242"/>
        <end position="261"/>
    </location>
</feature>
<organism evidence="7 8">
    <name type="scientific">Corynebacterium lipophiloflavum (strain ATCC 700352 / DSM 44291 / CCUG 37336 / JCM 10383 / DMMZ 1944)</name>
    <dbReference type="NCBI Taxonomy" id="525263"/>
    <lineage>
        <taxon>Bacteria</taxon>
        <taxon>Bacillati</taxon>
        <taxon>Actinomycetota</taxon>
        <taxon>Actinomycetes</taxon>
        <taxon>Mycobacteriales</taxon>
        <taxon>Corynebacteriaceae</taxon>
        <taxon>Corynebacterium</taxon>
    </lineage>
</organism>
<evidence type="ECO:0000259" key="6">
    <source>
        <dbReference type="PROSITE" id="PS51012"/>
    </source>
</evidence>
<keyword evidence="5" id="KW-1003">Cell membrane</keyword>
<dbReference type="HOGENOM" id="CLU_089201_0_0_11"/>
<protein>
    <recommendedName>
        <fullName evidence="5">Transport permease protein</fullName>
    </recommendedName>
</protein>
<proteinExistence type="inferred from homology"/>
<dbReference type="PROSITE" id="PS51012">
    <property type="entry name" value="ABC_TM2"/>
    <property type="match status" value="1"/>
</dbReference>
<keyword evidence="2 5" id="KW-0812">Transmembrane</keyword>
<evidence type="ECO:0000313" key="8">
    <source>
        <dbReference type="Proteomes" id="UP000006196"/>
    </source>
</evidence>
<evidence type="ECO:0000256" key="1">
    <source>
        <dbReference type="ARBA" id="ARBA00004141"/>
    </source>
</evidence>
<feature type="transmembrane region" description="Helical" evidence="5">
    <location>
        <begin position="65"/>
        <end position="90"/>
    </location>
</feature>
<dbReference type="PANTHER" id="PTHR43229:SF2">
    <property type="entry name" value="NODULATION PROTEIN J"/>
    <property type="match status" value="1"/>
</dbReference>
<dbReference type="InterPro" id="IPR047817">
    <property type="entry name" value="ABC2_TM_bact-type"/>
</dbReference>